<evidence type="ECO:0000313" key="1">
    <source>
        <dbReference type="EMBL" id="KAK6522484.1"/>
    </source>
</evidence>
<gene>
    <name evidence="1" type="ORF">TWF694_007141</name>
</gene>
<proteinExistence type="predicted"/>
<keyword evidence="2" id="KW-1185">Reference proteome</keyword>
<organism evidence="1 2">
    <name type="scientific">Orbilia ellipsospora</name>
    <dbReference type="NCBI Taxonomy" id="2528407"/>
    <lineage>
        <taxon>Eukaryota</taxon>
        <taxon>Fungi</taxon>
        <taxon>Dikarya</taxon>
        <taxon>Ascomycota</taxon>
        <taxon>Pezizomycotina</taxon>
        <taxon>Orbiliomycetes</taxon>
        <taxon>Orbiliales</taxon>
        <taxon>Orbiliaceae</taxon>
        <taxon>Orbilia</taxon>
    </lineage>
</organism>
<dbReference type="AlphaFoldDB" id="A0AAV9WWX6"/>
<dbReference type="EMBL" id="JAVHJO010000023">
    <property type="protein sequence ID" value="KAK6522484.1"/>
    <property type="molecule type" value="Genomic_DNA"/>
</dbReference>
<evidence type="ECO:0000313" key="2">
    <source>
        <dbReference type="Proteomes" id="UP001365542"/>
    </source>
</evidence>
<reference evidence="1 2" key="1">
    <citation type="submission" date="2019-10" db="EMBL/GenBank/DDBJ databases">
        <authorList>
            <person name="Palmer J.M."/>
        </authorList>
    </citation>
    <scope>NUCLEOTIDE SEQUENCE [LARGE SCALE GENOMIC DNA]</scope>
    <source>
        <strain evidence="1 2">TWF694</strain>
    </source>
</reference>
<dbReference type="Proteomes" id="UP001365542">
    <property type="component" value="Unassembled WGS sequence"/>
</dbReference>
<protein>
    <submittedName>
        <fullName evidence="1">Uncharacterized protein</fullName>
    </submittedName>
</protein>
<comment type="caution">
    <text evidence="1">The sequence shown here is derived from an EMBL/GenBank/DDBJ whole genome shotgun (WGS) entry which is preliminary data.</text>
</comment>
<accession>A0AAV9WWX6</accession>
<sequence length="78" mass="8888">MNVARLLRPRHLFSRSPLSRSPLPLPRHFTAPPSLPINGTMDQKIEFLMIKAIDLNKVINIIPDIETSKRMAITESKI</sequence>
<name>A0AAV9WWX6_9PEZI</name>